<sequence length="231" mass="25647">MKYFKDALSTKDFVITSEIFMKPETDANSIKIQADVLRDYVDAILLTDNQSGQLHMSSLAAGVLLLDAKIDPIIQLSCRNRNRISLLGDLLGCAALGMTNLSLIRGDRVPDVQPRPKAIMDITATELIRMANKMKADDRIKSVGKFLLGGVVTPHGPKPGWQAKNVTEKIDAGAQFVLTHTCLDMDLLRTYMQRMVETKLVRRINVIVGMAVLSSSEDAQWVRKNRPNVII</sequence>
<comment type="similarity">
    <text evidence="3">Belongs to the methylenetetrahydrofolate reductase family.</text>
</comment>
<dbReference type="PANTHER" id="PTHR45754:SF3">
    <property type="entry name" value="METHYLENETETRAHYDROFOLATE REDUCTASE (NADPH)"/>
    <property type="match status" value="1"/>
</dbReference>
<dbReference type="PANTHER" id="PTHR45754">
    <property type="entry name" value="METHYLENETETRAHYDROFOLATE REDUCTASE"/>
    <property type="match status" value="1"/>
</dbReference>
<reference evidence="7" key="1">
    <citation type="submission" date="2018-05" db="EMBL/GenBank/DDBJ databases">
        <authorList>
            <person name="Lanie J.A."/>
            <person name="Ng W.-L."/>
            <person name="Kazmierczak K.M."/>
            <person name="Andrzejewski T.M."/>
            <person name="Davidsen T.M."/>
            <person name="Wayne K.J."/>
            <person name="Tettelin H."/>
            <person name="Glass J.I."/>
            <person name="Rusch D."/>
            <person name="Podicherti R."/>
            <person name="Tsui H.-C.T."/>
            <person name="Winkler M.E."/>
        </authorList>
    </citation>
    <scope>NUCLEOTIDE SEQUENCE</scope>
</reference>
<comment type="cofactor">
    <cofactor evidence="1">
        <name>FAD</name>
        <dbReference type="ChEBI" id="CHEBI:57692"/>
    </cofactor>
</comment>
<evidence type="ECO:0000256" key="3">
    <source>
        <dbReference type="ARBA" id="ARBA00006743"/>
    </source>
</evidence>
<evidence type="ECO:0000256" key="5">
    <source>
        <dbReference type="ARBA" id="ARBA00022827"/>
    </source>
</evidence>
<evidence type="ECO:0000256" key="2">
    <source>
        <dbReference type="ARBA" id="ARBA00004777"/>
    </source>
</evidence>
<name>A0A382GPF0_9ZZZZ</name>
<dbReference type="GO" id="GO:0005829">
    <property type="term" value="C:cytosol"/>
    <property type="evidence" value="ECO:0007669"/>
    <property type="project" value="TreeGrafter"/>
</dbReference>
<keyword evidence="6" id="KW-0560">Oxidoreductase</keyword>
<accession>A0A382GPF0</accession>
<evidence type="ECO:0000313" key="7">
    <source>
        <dbReference type="EMBL" id="SVB76041.1"/>
    </source>
</evidence>
<dbReference type="Gene3D" id="3.20.20.220">
    <property type="match status" value="1"/>
</dbReference>
<evidence type="ECO:0000256" key="6">
    <source>
        <dbReference type="ARBA" id="ARBA00023002"/>
    </source>
</evidence>
<organism evidence="7">
    <name type="scientific">marine metagenome</name>
    <dbReference type="NCBI Taxonomy" id="408172"/>
    <lineage>
        <taxon>unclassified sequences</taxon>
        <taxon>metagenomes</taxon>
        <taxon>ecological metagenomes</taxon>
    </lineage>
</organism>
<protein>
    <submittedName>
        <fullName evidence="7">Uncharacterized protein</fullName>
    </submittedName>
</protein>
<keyword evidence="5" id="KW-0274">FAD</keyword>
<gene>
    <name evidence="7" type="ORF">METZ01_LOCUS228895</name>
</gene>
<dbReference type="EMBL" id="UINC01056244">
    <property type="protein sequence ID" value="SVB76041.1"/>
    <property type="molecule type" value="Genomic_DNA"/>
</dbReference>
<dbReference type="AlphaFoldDB" id="A0A382GPF0"/>
<keyword evidence="4" id="KW-0285">Flavoprotein</keyword>
<dbReference type="GO" id="GO:0009086">
    <property type="term" value="P:methionine biosynthetic process"/>
    <property type="evidence" value="ECO:0007669"/>
    <property type="project" value="TreeGrafter"/>
</dbReference>
<dbReference type="Pfam" id="PF02219">
    <property type="entry name" value="MTHFR"/>
    <property type="match status" value="1"/>
</dbReference>
<dbReference type="SUPFAM" id="SSF51730">
    <property type="entry name" value="FAD-linked oxidoreductase"/>
    <property type="match status" value="1"/>
</dbReference>
<dbReference type="InterPro" id="IPR003171">
    <property type="entry name" value="Mehydrof_redctse-like"/>
</dbReference>
<dbReference type="GO" id="GO:0071949">
    <property type="term" value="F:FAD binding"/>
    <property type="evidence" value="ECO:0007669"/>
    <property type="project" value="TreeGrafter"/>
</dbReference>
<feature type="non-terminal residue" evidence="7">
    <location>
        <position position="231"/>
    </location>
</feature>
<comment type="pathway">
    <text evidence="2">One-carbon metabolism; tetrahydrofolate interconversion.</text>
</comment>
<dbReference type="GO" id="GO:0004489">
    <property type="term" value="F:methylenetetrahydrofolate reductase [NAD(P)H] activity"/>
    <property type="evidence" value="ECO:0007669"/>
    <property type="project" value="InterPro"/>
</dbReference>
<dbReference type="UniPathway" id="UPA00193"/>
<evidence type="ECO:0000256" key="4">
    <source>
        <dbReference type="ARBA" id="ARBA00022630"/>
    </source>
</evidence>
<dbReference type="GO" id="GO:0035999">
    <property type="term" value="P:tetrahydrofolate interconversion"/>
    <property type="evidence" value="ECO:0007669"/>
    <property type="project" value="UniProtKB-UniPathway"/>
</dbReference>
<evidence type="ECO:0000256" key="1">
    <source>
        <dbReference type="ARBA" id="ARBA00001974"/>
    </source>
</evidence>
<proteinExistence type="inferred from homology"/>
<dbReference type="InterPro" id="IPR029041">
    <property type="entry name" value="FAD-linked_oxidoreductase-like"/>
</dbReference>